<keyword evidence="3" id="KW-1185">Reference proteome</keyword>
<evidence type="ECO:0000313" key="3">
    <source>
        <dbReference type="Proteomes" id="UP000187550"/>
    </source>
</evidence>
<dbReference type="InterPro" id="IPR036390">
    <property type="entry name" value="WH_DNA-bd_sf"/>
</dbReference>
<gene>
    <name evidence="2" type="ORF">SAMN05428946_2841</name>
</gene>
<reference evidence="3" key="1">
    <citation type="submission" date="2017-01" db="EMBL/GenBank/DDBJ databases">
        <authorList>
            <person name="Varghese N."/>
            <person name="Submissions S."/>
        </authorList>
    </citation>
    <scope>NUCLEOTIDE SEQUENCE [LARGE SCALE GENOMIC DNA]</scope>
    <source>
        <strain evidence="3">MNA4</strain>
    </source>
</reference>
<dbReference type="Gene3D" id="1.10.10.10">
    <property type="entry name" value="Winged helix-like DNA-binding domain superfamily/Winged helix DNA-binding domain"/>
    <property type="match status" value="1"/>
</dbReference>
<dbReference type="RefSeq" id="WP_076759865.1">
    <property type="nucleotide sequence ID" value="NZ_FTPL01000005.1"/>
</dbReference>
<dbReference type="AlphaFoldDB" id="A0A1U7PQF4"/>
<dbReference type="OrthoDB" id="9808017at2"/>
<proteinExistence type="predicted"/>
<dbReference type="InterPro" id="IPR036388">
    <property type="entry name" value="WH-like_DNA-bd_sf"/>
</dbReference>
<organism evidence="2 3">
    <name type="scientific">Edaphobacillus lindanitolerans</name>
    <dbReference type="NCBI Taxonomy" id="550447"/>
    <lineage>
        <taxon>Bacteria</taxon>
        <taxon>Bacillati</taxon>
        <taxon>Bacillota</taxon>
        <taxon>Bacilli</taxon>
        <taxon>Bacillales</taxon>
        <taxon>Bacillaceae</taxon>
        <taxon>Edaphobacillus</taxon>
    </lineage>
</organism>
<name>A0A1U7PQF4_9BACI</name>
<dbReference type="PANTHER" id="PTHR33169:SF25">
    <property type="entry name" value="DNA-BINDING PROTEIN YIZB-RELATED"/>
    <property type="match status" value="1"/>
</dbReference>
<accession>A0A1U7PQF4</accession>
<dbReference type="SUPFAM" id="SSF46785">
    <property type="entry name" value="Winged helix' DNA-binding domain"/>
    <property type="match status" value="1"/>
</dbReference>
<dbReference type="InterPro" id="IPR005149">
    <property type="entry name" value="Tscrpt_reg_PadR_N"/>
</dbReference>
<evidence type="ECO:0000313" key="2">
    <source>
        <dbReference type="EMBL" id="SIT92711.1"/>
    </source>
</evidence>
<sequence length="107" mass="12567">MEKEMLKGSIDLLILSLLRKKDLYGYEIVQLVHELSDGAYEMSEGTLYAALKRIERKNWVESYWVEGSGQRRKYYRLTDKGGETAEEKLESWNRVDALIRKTAEGYR</sequence>
<dbReference type="PANTHER" id="PTHR33169">
    <property type="entry name" value="PADR-FAMILY TRANSCRIPTIONAL REGULATOR"/>
    <property type="match status" value="1"/>
</dbReference>
<dbReference type="EMBL" id="FTPL01000005">
    <property type="protein sequence ID" value="SIT92711.1"/>
    <property type="molecule type" value="Genomic_DNA"/>
</dbReference>
<protein>
    <submittedName>
        <fullName evidence="2">Transcriptional regulator, PadR family</fullName>
    </submittedName>
</protein>
<dbReference type="STRING" id="550447.SAMN05428946_2841"/>
<feature type="domain" description="Transcription regulator PadR N-terminal" evidence="1">
    <location>
        <begin position="14"/>
        <end position="86"/>
    </location>
</feature>
<dbReference type="Pfam" id="PF03551">
    <property type="entry name" value="PadR"/>
    <property type="match status" value="1"/>
</dbReference>
<evidence type="ECO:0000259" key="1">
    <source>
        <dbReference type="Pfam" id="PF03551"/>
    </source>
</evidence>
<dbReference type="Proteomes" id="UP000187550">
    <property type="component" value="Unassembled WGS sequence"/>
</dbReference>
<dbReference type="InterPro" id="IPR052509">
    <property type="entry name" value="Metal_resp_DNA-bind_regulator"/>
</dbReference>